<dbReference type="Proteomes" id="UP000283387">
    <property type="component" value="Unassembled WGS sequence"/>
</dbReference>
<dbReference type="PANTHER" id="PTHR48465">
    <property type="entry name" value="PROTEIN SSUH2 HOMOLOG"/>
    <property type="match status" value="1"/>
</dbReference>
<feature type="transmembrane region" description="Helical" evidence="1">
    <location>
        <begin position="438"/>
        <end position="462"/>
    </location>
</feature>
<organism evidence="2 3">
    <name type="scientific">Mangrovibacterium diazotrophicum</name>
    <dbReference type="NCBI Taxonomy" id="1261403"/>
    <lineage>
        <taxon>Bacteria</taxon>
        <taxon>Pseudomonadati</taxon>
        <taxon>Bacteroidota</taxon>
        <taxon>Bacteroidia</taxon>
        <taxon>Marinilabiliales</taxon>
        <taxon>Prolixibacteraceae</taxon>
        <taxon>Mangrovibacterium</taxon>
    </lineage>
</organism>
<protein>
    <submittedName>
        <fullName evidence="2">DnaJ central domain-containing protein</fullName>
    </submittedName>
</protein>
<feature type="transmembrane region" description="Helical" evidence="1">
    <location>
        <begin position="492"/>
        <end position="513"/>
    </location>
</feature>
<dbReference type="InterPro" id="IPR052789">
    <property type="entry name" value="SSUH2_homolog"/>
</dbReference>
<feature type="transmembrane region" description="Helical" evidence="1">
    <location>
        <begin position="557"/>
        <end position="583"/>
    </location>
</feature>
<dbReference type="SUPFAM" id="SSF57938">
    <property type="entry name" value="DnaJ/Hsp40 cysteine-rich domain"/>
    <property type="match status" value="1"/>
</dbReference>
<dbReference type="InterPro" id="IPR001305">
    <property type="entry name" value="HSP_DnaJ_Cys-rich_dom"/>
</dbReference>
<proteinExistence type="predicted"/>
<dbReference type="RefSeq" id="WP_147377179.1">
    <property type="nucleotide sequence ID" value="NZ_RAPN01000001.1"/>
</dbReference>
<keyword evidence="1" id="KW-0472">Membrane</keyword>
<accession>A0A419W7L0</accession>
<name>A0A419W7L0_9BACT</name>
<reference evidence="2 3" key="1">
    <citation type="submission" date="2018-09" db="EMBL/GenBank/DDBJ databases">
        <title>Genomic Encyclopedia of Archaeal and Bacterial Type Strains, Phase II (KMG-II): from individual species to whole genera.</title>
        <authorList>
            <person name="Goeker M."/>
        </authorList>
    </citation>
    <scope>NUCLEOTIDE SEQUENCE [LARGE SCALE GENOMIC DNA]</scope>
    <source>
        <strain evidence="2 3">DSM 27148</strain>
    </source>
</reference>
<sequence length="587" mass="66919">MEGYFLDETIRGDKDLILRMKRQINQWAATYKIDEFKYLANKIEFGKITYKPEYPAYLRSQLEQRKKKEDNRPYTNQSVPDRIYFSLSQLNIWDPDLPLPKKFIEQTKSFIVPGSQFVKTCHHCSGHGKITCPSCSGEGQVTCSSCKGAGKQQCSSCNGKGNVSNSRSCSNCGGRGRWTTYEDRWNSDLQRHISTPIHNVCDACNATGYRYVTERCTRCRGTGQTSCSNCGGTGKVTCSRCHGHGEIVCPTCEGRKRLYHYLAIDQELSNDTHSIIYINENFEDDFQEFAENWSEIEGKPIFGFSSNGIMRNPVEATHDLYKSVGDIIRKSKSEENSIRRVLFQELKIQRIDTWELEYTFNGKKYRMLFHGDDLEVIPGKSPIFDYSSDLIDSAWGKYDNGNYTAAGRICDRVAKIDTYELRDNVEKLKNDVDEKLQAAYHTGALTGSLVFGVIALFAVYSYCNNYNHVFSYMSFINRTSNWFHDYHTGTQMLLAVVPVFLGYASGAAVGTGFRWRIPGHIPRFMVGLISAVLFTGLFLGIWWIANAIGVTFLATLFVWIVWKIIMVILIIVVLAWNVVSWVWNLIF</sequence>
<dbReference type="GO" id="GO:0031072">
    <property type="term" value="F:heat shock protein binding"/>
    <property type="evidence" value="ECO:0007669"/>
    <property type="project" value="InterPro"/>
</dbReference>
<gene>
    <name evidence="2" type="ORF">BC643_1823</name>
</gene>
<keyword evidence="1" id="KW-1133">Transmembrane helix</keyword>
<feature type="transmembrane region" description="Helical" evidence="1">
    <location>
        <begin position="525"/>
        <end position="545"/>
    </location>
</feature>
<dbReference type="GO" id="GO:0051082">
    <property type="term" value="F:unfolded protein binding"/>
    <property type="evidence" value="ECO:0007669"/>
    <property type="project" value="InterPro"/>
</dbReference>
<evidence type="ECO:0000256" key="1">
    <source>
        <dbReference type="SAM" id="Phobius"/>
    </source>
</evidence>
<dbReference type="Gene3D" id="2.10.230.10">
    <property type="entry name" value="Heat shock protein DnaJ, cysteine-rich domain"/>
    <property type="match status" value="1"/>
</dbReference>
<dbReference type="CDD" id="cd10719">
    <property type="entry name" value="DnaJ_zf"/>
    <property type="match status" value="2"/>
</dbReference>
<evidence type="ECO:0000313" key="2">
    <source>
        <dbReference type="EMBL" id="RKD91467.1"/>
    </source>
</evidence>
<comment type="caution">
    <text evidence="2">The sequence shown here is derived from an EMBL/GenBank/DDBJ whole genome shotgun (WGS) entry which is preliminary data.</text>
</comment>
<dbReference type="PANTHER" id="PTHR48465:SF1">
    <property type="entry name" value="PROTEIN SSUH2 HOMOLOG"/>
    <property type="match status" value="1"/>
</dbReference>
<keyword evidence="1" id="KW-0812">Transmembrane</keyword>
<dbReference type="OrthoDB" id="837043at2"/>
<dbReference type="InterPro" id="IPR036410">
    <property type="entry name" value="HSP_DnaJ_Cys-rich_dom_sf"/>
</dbReference>
<dbReference type="AlphaFoldDB" id="A0A419W7L0"/>
<evidence type="ECO:0000313" key="3">
    <source>
        <dbReference type="Proteomes" id="UP000283387"/>
    </source>
</evidence>
<keyword evidence="3" id="KW-1185">Reference proteome</keyword>
<dbReference type="EMBL" id="RAPN01000001">
    <property type="protein sequence ID" value="RKD91467.1"/>
    <property type="molecule type" value="Genomic_DNA"/>
</dbReference>